<dbReference type="InterPro" id="IPR053157">
    <property type="entry name" value="Sterol_Uptake_Regulator"/>
</dbReference>
<dbReference type="Gene3D" id="4.10.240.10">
    <property type="entry name" value="Zn(2)-C6 fungal-type DNA-binding domain"/>
    <property type="match status" value="1"/>
</dbReference>
<dbReference type="Proteomes" id="UP000244855">
    <property type="component" value="Unassembled WGS sequence"/>
</dbReference>
<dbReference type="OrthoDB" id="5386330at2759"/>
<dbReference type="Pfam" id="PF00172">
    <property type="entry name" value="Zn_clus"/>
    <property type="match status" value="1"/>
</dbReference>
<dbReference type="PROSITE" id="PS00463">
    <property type="entry name" value="ZN2_CY6_FUNGAL_1"/>
    <property type="match status" value="1"/>
</dbReference>
<name>A0A2V1DF33_9PLEO</name>
<dbReference type="GO" id="GO:0001228">
    <property type="term" value="F:DNA-binding transcription activator activity, RNA polymerase II-specific"/>
    <property type="evidence" value="ECO:0007669"/>
    <property type="project" value="TreeGrafter"/>
</dbReference>
<dbReference type="InterPro" id="IPR001138">
    <property type="entry name" value="Zn2Cys6_DnaBD"/>
</dbReference>
<dbReference type="STRING" id="97972.A0A2V1DF33"/>
<evidence type="ECO:0000259" key="3">
    <source>
        <dbReference type="PROSITE" id="PS50048"/>
    </source>
</evidence>
<dbReference type="PROSITE" id="PS50048">
    <property type="entry name" value="ZN2_CY6_FUNGAL_2"/>
    <property type="match status" value="1"/>
</dbReference>
<keyword evidence="2" id="KW-0812">Transmembrane</keyword>
<reference evidence="4 5" key="1">
    <citation type="journal article" date="2018" name="Sci. Rep.">
        <title>Comparative genomics provides insights into the lifestyle and reveals functional heterogeneity of dark septate endophytic fungi.</title>
        <authorList>
            <person name="Knapp D.G."/>
            <person name="Nemeth J.B."/>
            <person name="Barry K."/>
            <person name="Hainaut M."/>
            <person name="Henrissat B."/>
            <person name="Johnson J."/>
            <person name="Kuo A."/>
            <person name="Lim J.H.P."/>
            <person name="Lipzen A."/>
            <person name="Nolan M."/>
            <person name="Ohm R.A."/>
            <person name="Tamas L."/>
            <person name="Grigoriev I.V."/>
            <person name="Spatafora J.W."/>
            <person name="Nagy L.G."/>
            <person name="Kovacs G.M."/>
        </authorList>
    </citation>
    <scope>NUCLEOTIDE SEQUENCE [LARGE SCALE GENOMIC DNA]</scope>
    <source>
        <strain evidence="4 5">DSE2036</strain>
    </source>
</reference>
<gene>
    <name evidence="4" type="ORF">DM02DRAFT_598793</name>
</gene>
<dbReference type="PANTHER" id="PTHR47784">
    <property type="entry name" value="STEROL UPTAKE CONTROL PROTEIN 2"/>
    <property type="match status" value="1"/>
</dbReference>
<dbReference type="CDD" id="cd00067">
    <property type="entry name" value="GAL4"/>
    <property type="match status" value="1"/>
</dbReference>
<keyword evidence="2" id="KW-0472">Membrane</keyword>
<evidence type="ECO:0000313" key="4">
    <source>
        <dbReference type="EMBL" id="PVH96712.1"/>
    </source>
</evidence>
<dbReference type="PANTHER" id="PTHR47784:SF5">
    <property type="entry name" value="STEROL UPTAKE CONTROL PROTEIN 2"/>
    <property type="match status" value="1"/>
</dbReference>
<organism evidence="4 5">
    <name type="scientific">Periconia macrospinosa</name>
    <dbReference type="NCBI Taxonomy" id="97972"/>
    <lineage>
        <taxon>Eukaryota</taxon>
        <taxon>Fungi</taxon>
        <taxon>Dikarya</taxon>
        <taxon>Ascomycota</taxon>
        <taxon>Pezizomycotina</taxon>
        <taxon>Dothideomycetes</taxon>
        <taxon>Pleosporomycetidae</taxon>
        <taxon>Pleosporales</taxon>
        <taxon>Massarineae</taxon>
        <taxon>Periconiaceae</taxon>
        <taxon>Periconia</taxon>
    </lineage>
</organism>
<keyword evidence="1" id="KW-0539">Nucleus</keyword>
<keyword evidence="5" id="KW-1185">Reference proteome</keyword>
<evidence type="ECO:0000256" key="1">
    <source>
        <dbReference type="ARBA" id="ARBA00023242"/>
    </source>
</evidence>
<protein>
    <recommendedName>
        <fullName evidence="3">Zn(2)-C6 fungal-type domain-containing protein</fullName>
    </recommendedName>
</protein>
<dbReference type="InterPro" id="IPR036864">
    <property type="entry name" value="Zn2-C6_fun-type_DNA-bd_sf"/>
</dbReference>
<evidence type="ECO:0000313" key="5">
    <source>
        <dbReference type="Proteomes" id="UP000244855"/>
    </source>
</evidence>
<dbReference type="AlphaFoldDB" id="A0A2V1DF33"/>
<keyword evidence="2" id="KW-1133">Transmembrane helix</keyword>
<proteinExistence type="predicted"/>
<evidence type="ECO:0000256" key="2">
    <source>
        <dbReference type="SAM" id="Phobius"/>
    </source>
</evidence>
<dbReference type="GO" id="GO:0008270">
    <property type="term" value="F:zinc ion binding"/>
    <property type="evidence" value="ECO:0007669"/>
    <property type="project" value="InterPro"/>
</dbReference>
<dbReference type="SUPFAM" id="SSF57701">
    <property type="entry name" value="Zn2/Cys6 DNA-binding domain"/>
    <property type="match status" value="1"/>
</dbReference>
<accession>A0A2V1DF33</accession>
<dbReference type="SMART" id="SM00066">
    <property type="entry name" value="GAL4"/>
    <property type="match status" value="1"/>
</dbReference>
<feature type="domain" description="Zn(2)-C6 fungal-type" evidence="3">
    <location>
        <begin position="13"/>
        <end position="43"/>
    </location>
</feature>
<dbReference type="EMBL" id="KZ805457">
    <property type="protein sequence ID" value="PVH96712.1"/>
    <property type="molecule type" value="Genomic_DNA"/>
</dbReference>
<sequence length="430" mass="47889">MPVRRAHRKTTLSCSTCKKRRVKCDLNRPECQNCIRLGRECGFKFLNPAPRLALAPIKESAPPPSLSLPDPSFLDDLFETLPQALQKRFSQLIKHHAIQTSGTITPNANAQSTWCALIPKLTASHGFVSQGVVAISALHQSRTVASERERKILQDIAAAQMNAGLMSYRACVANVTPDNAAALFAFSTATTTFVLATSVEACHALLQSARNKSSTVIQHSNTVQHLVREIVNILVCFRGVLVILVPCWHVMVQGPLKPLLDRDWWPRPIPSSPKALEEDRKLKDLENLWMRPGRSYDYTFDTLSQALRDLRENFALVSLLTLGDTSKNAHAGSRLLDWTSTVTWITKPPQGFIKLIEQKQPEAWIILAHYAILPSRVGDIWWVKGFSTAIVSVAALVIEPSMHSWIKWPASVVGVDLSDFDSKYSEQNMV</sequence>
<feature type="transmembrane region" description="Helical" evidence="2">
    <location>
        <begin position="230"/>
        <end position="251"/>
    </location>
</feature>